<dbReference type="KEGG" id="psoj:PHYSODRAFT_554112"/>
<feature type="domain" description="DnaJ homologue subfamily C GRV2/DNAJC13 N-terminal" evidence="2">
    <location>
        <begin position="51"/>
        <end position="1017"/>
    </location>
</feature>
<feature type="region of interest" description="Disordered" evidence="1">
    <location>
        <begin position="820"/>
        <end position="931"/>
    </location>
</feature>
<dbReference type="GO" id="GO:0010008">
    <property type="term" value="C:endosome membrane"/>
    <property type="evidence" value="ECO:0007669"/>
    <property type="project" value="TreeGrafter"/>
</dbReference>
<dbReference type="InterPro" id="IPR045802">
    <property type="entry name" value="GRV2/DNAJC13_N"/>
</dbReference>
<dbReference type="EMBL" id="JH159151">
    <property type="protein sequence ID" value="EGZ27693.1"/>
    <property type="molecule type" value="Genomic_DNA"/>
</dbReference>
<evidence type="ECO:0000259" key="2">
    <source>
        <dbReference type="Pfam" id="PF19432"/>
    </source>
</evidence>
<keyword evidence="4" id="KW-1185">Reference proteome</keyword>
<evidence type="ECO:0000313" key="4">
    <source>
        <dbReference type="Proteomes" id="UP000002640"/>
    </source>
</evidence>
<feature type="compositionally biased region" description="Polar residues" evidence="1">
    <location>
        <begin position="823"/>
        <end position="853"/>
    </location>
</feature>
<dbReference type="GeneID" id="20662969"/>
<feature type="region of interest" description="Disordered" evidence="1">
    <location>
        <begin position="754"/>
        <end position="805"/>
    </location>
</feature>
<dbReference type="Pfam" id="PF19432">
    <property type="entry name" value="RME-8_N"/>
    <property type="match status" value="1"/>
</dbReference>
<organism evidence="3 4">
    <name type="scientific">Phytophthora sojae (strain P6497)</name>
    <name type="common">Soybean stem and root rot agent</name>
    <name type="synonym">Phytophthora megasperma f. sp. glycines</name>
    <dbReference type="NCBI Taxonomy" id="1094619"/>
    <lineage>
        <taxon>Eukaryota</taxon>
        <taxon>Sar</taxon>
        <taxon>Stramenopiles</taxon>
        <taxon>Oomycota</taxon>
        <taxon>Peronosporomycetes</taxon>
        <taxon>Peronosporales</taxon>
        <taxon>Peronosporaceae</taxon>
        <taxon>Phytophthora</taxon>
    </lineage>
</organism>
<dbReference type="RefSeq" id="XP_009514968.1">
    <property type="nucleotide sequence ID" value="XM_009516673.1"/>
</dbReference>
<evidence type="ECO:0000313" key="3">
    <source>
        <dbReference type="EMBL" id="EGZ27693.1"/>
    </source>
</evidence>
<dbReference type="InParanoid" id="G4YGZ2"/>
<feature type="compositionally biased region" description="Polar residues" evidence="1">
    <location>
        <begin position="754"/>
        <end position="778"/>
    </location>
</feature>
<dbReference type="GO" id="GO:0006898">
    <property type="term" value="P:receptor-mediated endocytosis"/>
    <property type="evidence" value="ECO:0007669"/>
    <property type="project" value="TreeGrafter"/>
</dbReference>
<dbReference type="GO" id="GO:0007032">
    <property type="term" value="P:endosome organization"/>
    <property type="evidence" value="ECO:0007669"/>
    <property type="project" value="InterPro"/>
</dbReference>
<name>G4YGZ2_PHYSP</name>
<dbReference type="Proteomes" id="UP000002640">
    <property type="component" value="Unassembled WGS sequence"/>
</dbReference>
<dbReference type="InterPro" id="IPR044978">
    <property type="entry name" value="GRV2/DNAJC13"/>
</dbReference>
<feature type="compositionally biased region" description="Basic residues" evidence="1">
    <location>
        <begin position="913"/>
        <end position="929"/>
    </location>
</feature>
<dbReference type="InterPro" id="IPR016024">
    <property type="entry name" value="ARM-type_fold"/>
</dbReference>
<proteinExistence type="predicted"/>
<feature type="region of interest" description="Disordered" evidence="1">
    <location>
        <begin position="1"/>
        <end position="33"/>
    </location>
</feature>
<dbReference type="PANTHER" id="PTHR36983">
    <property type="entry name" value="DNAJ HOMOLOG SUBFAMILY C MEMBER 13"/>
    <property type="match status" value="1"/>
</dbReference>
<dbReference type="GO" id="GO:2000641">
    <property type="term" value="P:regulation of early endosome to late endosome transport"/>
    <property type="evidence" value="ECO:0007669"/>
    <property type="project" value="InterPro"/>
</dbReference>
<accession>G4YGZ2</accession>
<sequence length="2568" mass="286598">MAEASALFGRAPTDASGSHSRGSRGGPTVSLPDADRSHAPLLPIEEFVAKYQVIKVSWRGKYERILALAPTRFCTIDPRDFEVTNTWPLSALLSISLDASDSQGFMLALKGPKKDEQLKLRCRFRSRLLSDLYRLREQNQQRKTGAGFQCSKWSRKGETLSCSLDVGMDGVTIAQEGAVRSKYLYTEMEHVTLLADSQVAFVIGYTGRSRLFFSQQRGQIYQRIQAAAEAIGCKIKARASVTAEKIQEERGYYGLNYGEPFVQFHVRKLTPKCNDPQERILSLHEKALVELDREEKVVACYSYADIYVLVREATSADQFDIQFRNDQVRTYESKDRDGVLSAIYDICVTCEENPELFISGVVNQRGLRLLPFSAVEDATETQSFFNDSSIGNWYLQRMSSLGKFGNSLKVGDRGFVEIVAEFNANVPASGIPYNTKHSIIADALRPMCAQLYYVAKTKPVSERAAVTLIQALFRISSSYYGFREIGQAGQISETITNLLINGEEFVVFWTTLLLRKLTAHVAPKSTALDKAALRYCEEVETHNKKVFLANTYLTQSLITHLEDIDVEPGSKNTSQKPRAGPLVMMGLLQTLEGCLCSRASTTGPEEFMTLVEGVAKFYSTLLKVLFQSRCATTVEACTLLLKTTLEECDPVVASSIRDKALTEGIVLRHLYQGLFDESFDQRCVSRYLVSLWMSHHDGSKQLLSRMIPPGFFFMLNEPPGTPAQIEDYDHLEREAMEAERQENALEFNDDDYVSSTSESTFQGGSIDWQSGGETSSFAGSDIPPEKISQKSMSTGDIGLRNGQGGLQAESRRLLVSNLPIPENRSSFSGERPSLTWSGNGRSSFETPIENGQSKARMLRKLKSSVDGSSASKRSANNSARENNSRSSSHDRAPRLRKRDVALSFLGALGGKKSPSHNGHRSSRGKHHAMSRSTRAQENFRLLFHMLSLDHETVDMIWNKRTREELRQALYTELKRFTRFQINIGGMKARWNYEDFGVSYPSLADEVVVGGCYIRILANLQSKMSFFGTITEEDDFTMLTPEQVPVRNPAAVLAALYVRMLRENIHAEFRDDLETSVLCIKSMGVVAAAHAGFVNAVNFDEVGHLWTLMSETVHASMLENFLHTVRALCLHPGNARRVLSDEHNLELAVQLLQLAHATNREFGDITEPKKLWILETTEGEQLGPFSVNELKQKRDEEHTDMSSFLVARQDDPACETVTTKAKVMEIAQLRWEVGILGGLHPLQMAHDAASVLLSVAHSNSLLGGNSTHGGDFASPIFPPPRGKTTLWKYARQVLPVLVRGNHPKLWEKVAMLLDFLYTDRQPIGGSIEEDATNRSSLFSWGLFYLAFISEKSDFKAMAGLLKSTHHLQAGFNGTSALKGILPQDMISLLERSSPSAFTKVFCEGEQSPLVFWSPEMRNHLQTLCQAHLQDFAEVLEEDTSRKWSFCPMAPVAFKELAAEVWCGGVYLGQFCEHENFAVSDPLDFMDNLTMAWRVEVSRQDASIDAAQARQILGVTEEADIQNLDATLRAGFKEKARALVQSNISAAEYSERLDELREAYRVLTCPRPTLLSAGHDPENLLLLLHSLVIMCNRYPEELANYEFDAYDLLLPLLAAHCTADGTLPEGTTTAQALEISVCAAELVYNTCAVSVANGELLLEQPDLDTLEKAVNYCVDSMVGCEAAANPELLEVCFVLLQTITGLLASSRGREWIAESSTLLVDMVRILWLWNHAGEKSFLLSKLTQQVLEGISRMTQLSKNQDRLVRAGVLWQLFMMFSTYDVELDDSTINTRLHQSLGSEEEEFAVVAFEVQNLLAIMAVRALCRVGGLFAEGSEFQSPCHRLVRHVVDSLMTPNLSELLLLSSHHEFLKIFHGECESYTLFWNGDMRHELTTFVSPRAGIEPTVSTDEHYVDAIKFRFMYLADTFYVGGLYIEMLMGSLLVIEKSLVPAPVAELGLTEKFFKESFSFIDNGELVCPEYVDDEGNVEKLPPYAGWNVGEEQLTTMGRVTALNCLSITTSVAPALVEKNLVANDSAMKMILRLLFPPDNEVHQSEDAEKSLVLTPQLYVPCRLHCLATLQVVSTLEGFGAASLEFGICDILIELVHICPDVGPEALGIIRNLCAGGAAGHCVSEILQSGVYLEFIGWVLLVEETIVDDEFDAAERLRVPAAMVLSEMVKDGAPLNIESRRTLCRFFPPAIVRAIASSPDTIVEYIMADHKTPELVWNVEFRNHQRNCIVNFLNIYFSSTSTTETDDGNFTSMVDSFEVDYTGLFPAPMAGNVYLTLFMEDPTFNLHDPLYFMTCLWSEFEVLFRQLAHMTSALRATMSRADDELIQRDIDLVDLVGSALVCLLQVETSLLGKVAELQISAQCCGYLNDTVRSQACEPCVVNVVRILRVCTISRTCIESMQPMCSTALSCLMAVVNPARGGPLHYESAFVLEMMRRIILQYPEHGDRDAGAGVVYLASRLDLFGFLLNILENPDGVGKVKEPHIVRAEAIEILNMLEKDRVQGSTAHQILKKHKKWQKIYRHEATAVVTSMSTEDPFLKPLFPEADRAMREYMRMNPRHSSVV</sequence>
<reference evidence="3 4" key="1">
    <citation type="journal article" date="2006" name="Science">
        <title>Phytophthora genome sequences uncover evolutionary origins and mechanisms of pathogenesis.</title>
        <authorList>
            <person name="Tyler B.M."/>
            <person name="Tripathy S."/>
            <person name="Zhang X."/>
            <person name="Dehal P."/>
            <person name="Jiang R.H."/>
            <person name="Aerts A."/>
            <person name="Arredondo F.D."/>
            <person name="Baxter L."/>
            <person name="Bensasson D."/>
            <person name="Beynon J.L."/>
            <person name="Chapman J."/>
            <person name="Damasceno C.M."/>
            <person name="Dorrance A.E."/>
            <person name="Dou D."/>
            <person name="Dickerman A.W."/>
            <person name="Dubchak I.L."/>
            <person name="Garbelotto M."/>
            <person name="Gijzen M."/>
            <person name="Gordon S.G."/>
            <person name="Govers F."/>
            <person name="Grunwald N.J."/>
            <person name="Huang W."/>
            <person name="Ivors K.L."/>
            <person name="Jones R.W."/>
            <person name="Kamoun S."/>
            <person name="Krampis K."/>
            <person name="Lamour K.H."/>
            <person name="Lee M.K."/>
            <person name="McDonald W.H."/>
            <person name="Medina M."/>
            <person name="Meijer H.J."/>
            <person name="Nordberg E.K."/>
            <person name="Maclean D.J."/>
            <person name="Ospina-Giraldo M.D."/>
            <person name="Morris P.F."/>
            <person name="Phuntumart V."/>
            <person name="Putnam N.H."/>
            <person name="Rash S."/>
            <person name="Rose J.K."/>
            <person name="Sakihama Y."/>
            <person name="Salamov A.A."/>
            <person name="Savidor A."/>
            <person name="Scheuring C.F."/>
            <person name="Smith B.M."/>
            <person name="Sobral B.W."/>
            <person name="Terry A."/>
            <person name="Torto-Alalibo T.A."/>
            <person name="Win J."/>
            <person name="Xu Z."/>
            <person name="Zhang H."/>
            <person name="Grigoriev I.V."/>
            <person name="Rokhsar D.S."/>
            <person name="Boore J.L."/>
        </authorList>
    </citation>
    <scope>NUCLEOTIDE SEQUENCE [LARGE SCALE GENOMIC DNA]</scope>
    <source>
        <strain evidence="3 4">P6497</strain>
    </source>
</reference>
<feature type="compositionally biased region" description="Low complexity" evidence="1">
    <location>
        <begin position="868"/>
        <end position="886"/>
    </location>
</feature>
<protein>
    <recommendedName>
        <fullName evidence="2">DnaJ homologue subfamily C GRV2/DNAJC13 N-terminal domain-containing protein</fullName>
    </recommendedName>
</protein>
<evidence type="ECO:0000256" key="1">
    <source>
        <dbReference type="SAM" id="MobiDB-lite"/>
    </source>
</evidence>
<dbReference type="OMA" id="PQTYSIC"/>
<dbReference type="PANTHER" id="PTHR36983:SF2">
    <property type="entry name" value="DNAJ HOMOLOG SUBFAMILY C MEMBER 13"/>
    <property type="match status" value="1"/>
</dbReference>
<dbReference type="SUPFAM" id="SSF48371">
    <property type="entry name" value="ARM repeat"/>
    <property type="match status" value="1"/>
</dbReference>
<gene>
    <name evidence="3" type="ORF">PHYSODRAFT_554112</name>
</gene>